<name>V4AHU1_LOTGI</name>
<dbReference type="HOGENOM" id="CLU_1338914_0_0_1"/>
<protein>
    <submittedName>
        <fullName evidence="1">Uncharacterized protein</fullName>
    </submittedName>
</protein>
<dbReference type="Proteomes" id="UP000030746">
    <property type="component" value="Unassembled WGS sequence"/>
</dbReference>
<accession>V4AHU1</accession>
<evidence type="ECO:0000313" key="2">
    <source>
        <dbReference type="Proteomes" id="UP000030746"/>
    </source>
</evidence>
<dbReference type="CTD" id="20238584"/>
<gene>
    <name evidence="1" type="ORF">LOTGIDRAFT_161019</name>
</gene>
<dbReference type="STRING" id="225164.V4AHU1"/>
<evidence type="ECO:0000313" key="1">
    <source>
        <dbReference type="EMBL" id="ESO94770.1"/>
    </source>
</evidence>
<dbReference type="KEGG" id="lgi:LOTGIDRAFT_161019"/>
<dbReference type="OrthoDB" id="5978043at2759"/>
<reference evidence="1 2" key="1">
    <citation type="journal article" date="2013" name="Nature">
        <title>Insights into bilaterian evolution from three spiralian genomes.</title>
        <authorList>
            <person name="Simakov O."/>
            <person name="Marletaz F."/>
            <person name="Cho S.J."/>
            <person name="Edsinger-Gonzales E."/>
            <person name="Havlak P."/>
            <person name="Hellsten U."/>
            <person name="Kuo D.H."/>
            <person name="Larsson T."/>
            <person name="Lv J."/>
            <person name="Arendt D."/>
            <person name="Savage R."/>
            <person name="Osoegawa K."/>
            <person name="de Jong P."/>
            <person name="Grimwood J."/>
            <person name="Chapman J.A."/>
            <person name="Shapiro H."/>
            <person name="Aerts A."/>
            <person name="Otillar R.P."/>
            <person name="Terry A.Y."/>
            <person name="Boore J.L."/>
            <person name="Grigoriev I.V."/>
            <person name="Lindberg D.R."/>
            <person name="Seaver E.C."/>
            <person name="Weisblat D.A."/>
            <person name="Putnam N.H."/>
            <person name="Rokhsar D.S."/>
        </authorList>
    </citation>
    <scope>NUCLEOTIDE SEQUENCE [LARGE SCALE GENOMIC DNA]</scope>
</reference>
<dbReference type="EMBL" id="KB201750">
    <property type="protein sequence ID" value="ESO94770.1"/>
    <property type="molecule type" value="Genomic_DNA"/>
</dbReference>
<dbReference type="AlphaFoldDB" id="V4AHU1"/>
<dbReference type="RefSeq" id="XP_009054511.1">
    <property type="nucleotide sequence ID" value="XM_009056263.1"/>
</dbReference>
<dbReference type="GeneID" id="20238584"/>
<sequence>MELCAAVLLVTTVKQTRKEEKSDSVKEGRFGGFIPIDQLQVTYSEGSDRIGTNNLLQGDSVLIKDFRHKGTWRPGTIAEGTSPQSYVVVLRDCRVWKRHIDQMRKGDNSLEDNVIVENSEGENTEVNKPMVNSPTYSTTVQLGVHKPDNPSQLKHHQQTSLPRRVRWEDKFNSNQSGSKDEVIVCKVSFRTNVLFASYAPGQKCQ</sequence>
<organism evidence="1 2">
    <name type="scientific">Lottia gigantea</name>
    <name type="common">Giant owl limpet</name>
    <dbReference type="NCBI Taxonomy" id="225164"/>
    <lineage>
        <taxon>Eukaryota</taxon>
        <taxon>Metazoa</taxon>
        <taxon>Spiralia</taxon>
        <taxon>Lophotrochozoa</taxon>
        <taxon>Mollusca</taxon>
        <taxon>Gastropoda</taxon>
        <taxon>Patellogastropoda</taxon>
        <taxon>Lottioidea</taxon>
        <taxon>Lottiidae</taxon>
        <taxon>Lottia</taxon>
    </lineage>
</organism>
<proteinExistence type="predicted"/>
<keyword evidence="2" id="KW-1185">Reference proteome</keyword>